<feature type="domain" description="Enoyl reductase (ER)" evidence="3">
    <location>
        <begin position="6"/>
        <end position="318"/>
    </location>
</feature>
<comment type="caution">
    <text evidence="4">The sequence shown here is derived from an EMBL/GenBank/DDBJ whole genome shotgun (WGS) entry which is preliminary data.</text>
</comment>
<dbReference type="Pfam" id="PF08240">
    <property type="entry name" value="ADH_N"/>
    <property type="match status" value="1"/>
</dbReference>
<keyword evidence="1" id="KW-0521">NADP</keyword>
<evidence type="ECO:0000313" key="4">
    <source>
        <dbReference type="EMBL" id="GAA3947908.1"/>
    </source>
</evidence>
<dbReference type="InterPro" id="IPR020843">
    <property type="entry name" value="ER"/>
</dbReference>
<keyword evidence="2" id="KW-0560">Oxidoreductase</keyword>
<proteinExistence type="predicted"/>
<dbReference type="SMART" id="SM00829">
    <property type="entry name" value="PKS_ER"/>
    <property type="match status" value="1"/>
</dbReference>
<organism evidence="4 5">
    <name type="scientific">Gordonia caeni</name>
    <dbReference type="NCBI Taxonomy" id="1007097"/>
    <lineage>
        <taxon>Bacteria</taxon>
        <taxon>Bacillati</taxon>
        <taxon>Actinomycetota</taxon>
        <taxon>Actinomycetes</taxon>
        <taxon>Mycobacteriales</taxon>
        <taxon>Gordoniaceae</taxon>
        <taxon>Gordonia</taxon>
    </lineage>
</organism>
<evidence type="ECO:0000256" key="2">
    <source>
        <dbReference type="ARBA" id="ARBA00023002"/>
    </source>
</evidence>
<dbReference type="SUPFAM" id="SSF51735">
    <property type="entry name" value="NAD(P)-binding Rossmann-fold domains"/>
    <property type="match status" value="1"/>
</dbReference>
<dbReference type="RefSeq" id="WP_344779534.1">
    <property type="nucleotide sequence ID" value="NZ_BAAAZW010000001.1"/>
</dbReference>
<dbReference type="InterPro" id="IPR014189">
    <property type="entry name" value="Quinone_OxRdtase_PIG3"/>
</dbReference>
<evidence type="ECO:0000313" key="5">
    <source>
        <dbReference type="Proteomes" id="UP001418444"/>
    </source>
</evidence>
<dbReference type="SUPFAM" id="SSF50129">
    <property type="entry name" value="GroES-like"/>
    <property type="match status" value="1"/>
</dbReference>
<dbReference type="EMBL" id="BAAAZW010000001">
    <property type="protein sequence ID" value="GAA3947908.1"/>
    <property type="molecule type" value="Genomic_DNA"/>
</dbReference>
<keyword evidence="5" id="KW-1185">Reference proteome</keyword>
<dbReference type="PANTHER" id="PTHR48106:SF8">
    <property type="entry name" value="OS02G0805600 PROTEIN"/>
    <property type="match status" value="1"/>
</dbReference>
<dbReference type="InterPro" id="IPR011032">
    <property type="entry name" value="GroES-like_sf"/>
</dbReference>
<name>A0ABP7NII3_9ACTN</name>
<sequence>MYAITGSEHLQLTSVPDPDPAPDEVVIKVVAAGVNRADVLQRTGHYPPPAGASEILGLEVSGHVESLGSQVAGWAVGDPVCALLSGGGYAEKVAVPAAQLLPVPAGVSVRDAAALPEVACTVMSNLFSTAHLEPGELLLIHGGSSGIGTHAIQVASAFGARVAVTARNPEKLARCAELGAELLIDYSYEDFVSALAPHGGADVILDVVGAKYLQRNLDVLAAGGRLVVIGMLGGRKAEIDLGRLLTKRATVMGTTLRSRPAHGPGSKAEVVASTLEGTWPLIADGAVHPVIDSVFPLADAGAALDHLTDGSAVGKILLEV</sequence>
<reference evidence="5" key="1">
    <citation type="journal article" date="2019" name="Int. J. Syst. Evol. Microbiol.">
        <title>The Global Catalogue of Microorganisms (GCM) 10K type strain sequencing project: providing services to taxonomists for standard genome sequencing and annotation.</title>
        <authorList>
            <consortium name="The Broad Institute Genomics Platform"/>
            <consortium name="The Broad Institute Genome Sequencing Center for Infectious Disease"/>
            <person name="Wu L."/>
            <person name="Ma J."/>
        </authorList>
    </citation>
    <scope>NUCLEOTIDE SEQUENCE [LARGE SCALE GENOMIC DNA]</scope>
    <source>
        <strain evidence="5">JCM 16923</strain>
    </source>
</reference>
<dbReference type="Pfam" id="PF00107">
    <property type="entry name" value="ADH_zinc_N"/>
    <property type="match status" value="1"/>
</dbReference>
<evidence type="ECO:0000259" key="3">
    <source>
        <dbReference type="SMART" id="SM00829"/>
    </source>
</evidence>
<gene>
    <name evidence="4" type="ORF">GCM10022231_01220</name>
</gene>
<dbReference type="Proteomes" id="UP001418444">
    <property type="component" value="Unassembled WGS sequence"/>
</dbReference>
<dbReference type="InterPro" id="IPR036291">
    <property type="entry name" value="NAD(P)-bd_dom_sf"/>
</dbReference>
<dbReference type="PANTHER" id="PTHR48106">
    <property type="entry name" value="QUINONE OXIDOREDUCTASE PIG3-RELATED"/>
    <property type="match status" value="1"/>
</dbReference>
<accession>A0ABP7NII3</accession>
<dbReference type="NCBIfam" id="TIGR02824">
    <property type="entry name" value="quinone_pig3"/>
    <property type="match status" value="1"/>
</dbReference>
<dbReference type="InterPro" id="IPR013149">
    <property type="entry name" value="ADH-like_C"/>
</dbReference>
<dbReference type="Gene3D" id="3.40.50.720">
    <property type="entry name" value="NAD(P)-binding Rossmann-like Domain"/>
    <property type="match status" value="1"/>
</dbReference>
<dbReference type="CDD" id="cd05276">
    <property type="entry name" value="p53_inducible_oxidoreductase"/>
    <property type="match status" value="1"/>
</dbReference>
<evidence type="ECO:0000256" key="1">
    <source>
        <dbReference type="ARBA" id="ARBA00022857"/>
    </source>
</evidence>
<dbReference type="InterPro" id="IPR013154">
    <property type="entry name" value="ADH-like_N"/>
</dbReference>
<dbReference type="Gene3D" id="3.90.180.10">
    <property type="entry name" value="Medium-chain alcohol dehydrogenases, catalytic domain"/>
    <property type="match status" value="1"/>
</dbReference>
<protein>
    <submittedName>
        <fullName evidence="4">NAD(P)H-quinone oxidoreductase</fullName>
    </submittedName>
</protein>